<accession>A0ACC0AUK4</accession>
<sequence length="194" mass="22597">MVGKYDGPNDDSTRLSCISYRCGSSCIDRIFWRNWLFLTLGQIGYWAVKIVTGVPEAIPVIRSPLVELLRRSSSVGQSTFTRFYSLHTFVLPLLTAVFMLMRFSMIRKQGYQIELSSGSGTISYSCCLVQFLSLESFPYHSKWSMLEKTKRNRNSRFCPWSYRIGDNTSLPQKERHKQLVWTHEKIKDEERLND</sequence>
<reference evidence="2" key="1">
    <citation type="journal article" date="2023" name="Nat. Plants">
        <title>Single-cell RNA sequencing provides a high-resolution roadmap for understanding the multicellular compartmentation of specialized metabolism.</title>
        <authorList>
            <person name="Sun S."/>
            <person name="Shen X."/>
            <person name="Li Y."/>
            <person name="Li Y."/>
            <person name="Wang S."/>
            <person name="Li R."/>
            <person name="Zhang H."/>
            <person name="Shen G."/>
            <person name="Guo B."/>
            <person name="Wei J."/>
            <person name="Xu J."/>
            <person name="St-Pierre B."/>
            <person name="Chen S."/>
            <person name="Sun C."/>
        </authorList>
    </citation>
    <scope>NUCLEOTIDE SEQUENCE [LARGE SCALE GENOMIC DNA]</scope>
</reference>
<comment type="caution">
    <text evidence="1">The sequence shown here is derived from an EMBL/GenBank/DDBJ whole genome shotgun (WGS) entry which is preliminary data.</text>
</comment>
<proteinExistence type="predicted"/>
<name>A0ACC0AUK4_CATRO</name>
<organism evidence="1 2">
    <name type="scientific">Catharanthus roseus</name>
    <name type="common">Madagascar periwinkle</name>
    <name type="synonym">Vinca rosea</name>
    <dbReference type="NCBI Taxonomy" id="4058"/>
    <lineage>
        <taxon>Eukaryota</taxon>
        <taxon>Viridiplantae</taxon>
        <taxon>Streptophyta</taxon>
        <taxon>Embryophyta</taxon>
        <taxon>Tracheophyta</taxon>
        <taxon>Spermatophyta</taxon>
        <taxon>Magnoliopsida</taxon>
        <taxon>eudicotyledons</taxon>
        <taxon>Gunneridae</taxon>
        <taxon>Pentapetalae</taxon>
        <taxon>asterids</taxon>
        <taxon>lamiids</taxon>
        <taxon>Gentianales</taxon>
        <taxon>Apocynaceae</taxon>
        <taxon>Rauvolfioideae</taxon>
        <taxon>Vinceae</taxon>
        <taxon>Catharanthinae</taxon>
        <taxon>Catharanthus</taxon>
    </lineage>
</organism>
<evidence type="ECO:0000313" key="1">
    <source>
        <dbReference type="EMBL" id="KAI5664296.1"/>
    </source>
</evidence>
<keyword evidence="2" id="KW-1185">Reference proteome</keyword>
<dbReference type="Proteomes" id="UP001060085">
    <property type="component" value="Linkage Group LG05"/>
</dbReference>
<evidence type="ECO:0000313" key="2">
    <source>
        <dbReference type="Proteomes" id="UP001060085"/>
    </source>
</evidence>
<dbReference type="EMBL" id="CM044705">
    <property type="protein sequence ID" value="KAI5664296.1"/>
    <property type="molecule type" value="Genomic_DNA"/>
</dbReference>
<protein>
    <submittedName>
        <fullName evidence="1">Uncharacterized protein</fullName>
    </submittedName>
</protein>
<gene>
    <name evidence="1" type="ORF">M9H77_23619</name>
</gene>